<keyword evidence="4 5" id="KW-0472">Membrane</keyword>
<feature type="transmembrane region" description="Helical" evidence="5">
    <location>
        <begin position="288"/>
        <end position="306"/>
    </location>
</feature>
<feature type="transmembrane region" description="Helical" evidence="5">
    <location>
        <begin position="63"/>
        <end position="86"/>
    </location>
</feature>
<feature type="transmembrane region" description="Helical" evidence="5">
    <location>
        <begin position="312"/>
        <end position="331"/>
    </location>
</feature>
<evidence type="ECO:0000313" key="7">
    <source>
        <dbReference type="EMBL" id="GAA4400172.1"/>
    </source>
</evidence>
<dbReference type="Pfam" id="PF07690">
    <property type="entry name" value="MFS_1"/>
    <property type="match status" value="1"/>
</dbReference>
<evidence type="ECO:0000256" key="3">
    <source>
        <dbReference type="ARBA" id="ARBA00022989"/>
    </source>
</evidence>
<keyword evidence="3 5" id="KW-1133">Transmembrane helix</keyword>
<keyword evidence="8" id="KW-1185">Reference proteome</keyword>
<feature type="transmembrane region" description="Helical" evidence="5">
    <location>
        <begin position="183"/>
        <end position="201"/>
    </location>
</feature>
<accession>A0ABP8K3T5</accession>
<feature type="transmembrane region" description="Helical" evidence="5">
    <location>
        <begin position="156"/>
        <end position="177"/>
    </location>
</feature>
<dbReference type="InterPro" id="IPR036259">
    <property type="entry name" value="MFS_trans_sf"/>
</dbReference>
<dbReference type="PANTHER" id="PTHR23514:SF13">
    <property type="entry name" value="INNER MEMBRANE PROTEIN YBJJ"/>
    <property type="match status" value="1"/>
</dbReference>
<sequence length="397" mass="41223">MNTSTSTFSWRDNLLVRNVSTFATHAQARAVGMVFASDSLLFGSWVAHIPHIKQKLQLSDAGLGLTLFAMPVGLLIMNPLTGWIIARIGEAKACFYGALIFCLGMCLAINANHISLLVAGLLINGLSSALLNVAMNTSATNIERADGIQIMASSHGMWSLGGMLGSAIAGLAIALHIPPNVHVMIMAALIALLTYSLRPLLQSIPTQKAESSVSFVKPNVDLLLMIIIGLAVAMGEGLAFDWSAVYLRETLGATSQVAALGFGCFSLTMTLGRFTGDALVPLVGAKRWLQISGLVGAVGIAVATLLPYPATALLGFALLGAGCSLGAPILYGASMRVPGIAPAAGLATFATFSFIGFLAGPPIIGFVAEGYGLAYGLALVGVMMLLSAVLSRKVKLY</sequence>
<feature type="transmembrane region" description="Helical" evidence="5">
    <location>
        <begin position="93"/>
        <end position="111"/>
    </location>
</feature>
<evidence type="ECO:0000313" key="8">
    <source>
        <dbReference type="Proteomes" id="UP001500936"/>
    </source>
</evidence>
<name>A0ABP8K3T5_9BACT</name>
<dbReference type="Proteomes" id="UP001500936">
    <property type="component" value="Unassembled WGS sequence"/>
</dbReference>
<dbReference type="SUPFAM" id="SSF103473">
    <property type="entry name" value="MFS general substrate transporter"/>
    <property type="match status" value="1"/>
</dbReference>
<evidence type="ECO:0000256" key="5">
    <source>
        <dbReference type="SAM" id="Phobius"/>
    </source>
</evidence>
<feature type="domain" description="Major facilitator superfamily (MFS) profile" evidence="6">
    <location>
        <begin position="24"/>
        <end position="397"/>
    </location>
</feature>
<protein>
    <submittedName>
        <fullName evidence="7">MFS transporter</fullName>
    </submittedName>
</protein>
<feature type="transmembrane region" description="Helical" evidence="5">
    <location>
        <begin position="222"/>
        <end position="245"/>
    </location>
</feature>
<feature type="transmembrane region" description="Helical" evidence="5">
    <location>
        <begin position="117"/>
        <end position="135"/>
    </location>
</feature>
<dbReference type="PROSITE" id="PS50850">
    <property type="entry name" value="MFS"/>
    <property type="match status" value="1"/>
</dbReference>
<organism evidence="7 8">
    <name type="scientific">Nibrella viscosa</name>
    <dbReference type="NCBI Taxonomy" id="1084524"/>
    <lineage>
        <taxon>Bacteria</taxon>
        <taxon>Pseudomonadati</taxon>
        <taxon>Bacteroidota</taxon>
        <taxon>Cytophagia</taxon>
        <taxon>Cytophagales</taxon>
        <taxon>Spirosomataceae</taxon>
        <taxon>Nibrella</taxon>
    </lineage>
</organism>
<dbReference type="EMBL" id="BAABHB010000002">
    <property type="protein sequence ID" value="GAA4400172.1"/>
    <property type="molecule type" value="Genomic_DNA"/>
</dbReference>
<dbReference type="PANTHER" id="PTHR23514">
    <property type="entry name" value="BYPASS OF STOP CODON PROTEIN 6"/>
    <property type="match status" value="1"/>
</dbReference>
<keyword evidence="2 5" id="KW-0812">Transmembrane</keyword>
<dbReference type="Gene3D" id="1.20.1250.20">
    <property type="entry name" value="MFS general substrate transporter like domains"/>
    <property type="match status" value="2"/>
</dbReference>
<feature type="transmembrane region" description="Helical" evidence="5">
    <location>
        <begin position="257"/>
        <end position="276"/>
    </location>
</feature>
<feature type="transmembrane region" description="Helical" evidence="5">
    <location>
        <begin position="370"/>
        <end position="390"/>
    </location>
</feature>
<gene>
    <name evidence="7" type="ORF">GCM10023187_13060</name>
</gene>
<evidence type="ECO:0000256" key="2">
    <source>
        <dbReference type="ARBA" id="ARBA00022692"/>
    </source>
</evidence>
<dbReference type="RefSeq" id="WP_345265167.1">
    <property type="nucleotide sequence ID" value="NZ_BAABHB010000002.1"/>
</dbReference>
<evidence type="ECO:0000256" key="1">
    <source>
        <dbReference type="ARBA" id="ARBA00004141"/>
    </source>
</evidence>
<feature type="transmembrane region" description="Helical" evidence="5">
    <location>
        <begin position="343"/>
        <end position="364"/>
    </location>
</feature>
<dbReference type="InterPro" id="IPR020846">
    <property type="entry name" value="MFS_dom"/>
</dbReference>
<comment type="subcellular location">
    <subcellularLocation>
        <location evidence="1">Membrane</location>
        <topology evidence="1">Multi-pass membrane protein</topology>
    </subcellularLocation>
</comment>
<dbReference type="CDD" id="cd17393">
    <property type="entry name" value="MFS_MosC_like"/>
    <property type="match status" value="1"/>
</dbReference>
<evidence type="ECO:0000256" key="4">
    <source>
        <dbReference type="ARBA" id="ARBA00023136"/>
    </source>
</evidence>
<evidence type="ECO:0000259" key="6">
    <source>
        <dbReference type="PROSITE" id="PS50850"/>
    </source>
</evidence>
<proteinExistence type="predicted"/>
<dbReference type="InterPro" id="IPR051788">
    <property type="entry name" value="MFS_Transporter"/>
</dbReference>
<dbReference type="InterPro" id="IPR011701">
    <property type="entry name" value="MFS"/>
</dbReference>
<comment type="caution">
    <text evidence="7">The sequence shown here is derived from an EMBL/GenBank/DDBJ whole genome shotgun (WGS) entry which is preliminary data.</text>
</comment>
<reference evidence="8" key="1">
    <citation type="journal article" date="2019" name="Int. J. Syst. Evol. Microbiol.">
        <title>The Global Catalogue of Microorganisms (GCM) 10K type strain sequencing project: providing services to taxonomists for standard genome sequencing and annotation.</title>
        <authorList>
            <consortium name="The Broad Institute Genomics Platform"/>
            <consortium name="The Broad Institute Genome Sequencing Center for Infectious Disease"/>
            <person name="Wu L."/>
            <person name="Ma J."/>
        </authorList>
    </citation>
    <scope>NUCLEOTIDE SEQUENCE [LARGE SCALE GENOMIC DNA]</scope>
    <source>
        <strain evidence="8">JCM 17925</strain>
    </source>
</reference>